<name>A0A243QEX2_9ACTN</name>
<keyword evidence="3" id="KW-1185">Reference proteome</keyword>
<organism evidence="2 3">
    <name type="scientific">Gordonia lacunae</name>
    <dbReference type="NCBI Taxonomy" id="417102"/>
    <lineage>
        <taxon>Bacteria</taxon>
        <taxon>Bacillati</taxon>
        <taxon>Actinomycetota</taxon>
        <taxon>Actinomycetes</taxon>
        <taxon>Mycobacteriales</taxon>
        <taxon>Gordoniaceae</taxon>
        <taxon>Gordonia</taxon>
    </lineage>
</organism>
<comment type="caution">
    <text evidence="2">The sequence shown here is derived from an EMBL/GenBank/DDBJ whole genome shotgun (WGS) entry which is preliminary data.</text>
</comment>
<protein>
    <submittedName>
        <fullName evidence="2">Antibiotic biosynthesis monooxygenase</fullName>
    </submittedName>
</protein>
<dbReference type="Pfam" id="PF03992">
    <property type="entry name" value="ABM"/>
    <property type="match status" value="1"/>
</dbReference>
<feature type="domain" description="ABM" evidence="1">
    <location>
        <begin position="2"/>
        <end position="94"/>
    </location>
</feature>
<sequence length="99" mass="10271">MVIVAGSLRVDPGGRADYLAGCEEVVSAARRAPGCRDFAISADSTDPGRINIFERWDSESAVEAFRGDGVGDDQAQAILSATVAEYDVAGVRVLAGAPD</sequence>
<dbReference type="InterPro" id="IPR011008">
    <property type="entry name" value="Dimeric_a/b-barrel"/>
</dbReference>
<dbReference type="RefSeq" id="WP_086534768.1">
    <property type="nucleotide sequence ID" value="NZ_JBLKRZ010000011.1"/>
</dbReference>
<dbReference type="PROSITE" id="PS51725">
    <property type="entry name" value="ABM"/>
    <property type="match status" value="1"/>
</dbReference>
<dbReference type="AlphaFoldDB" id="A0A243QEX2"/>
<evidence type="ECO:0000259" key="1">
    <source>
        <dbReference type="PROSITE" id="PS51725"/>
    </source>
</evidence>
<dbReference type="STRING" id="417102.CA982_07765"/>
<dbReference type="OrthoDB" id="287932at2"/>
<evidence type="ECO:0000313" key="3">
    <source>
        <dbReference type="Proteomes" id="UP000194632"/>
    </source>
</evidence>
<proteinExistence type="predicted"/>
<dbReference type="InterPro" id="IPR007138">
    <property type="entry name" value="ABM_dom"/>
</dbReference>
<dbReference type="Proteomes" id="UP000194632">
    <property type="component" value="Unassembled WGS sequence"/>
</dbReference>
<dbReference type="Gene3D" id="3.30.70.100">
    <property type="match status" value="1"/>
</dbReference>
<gene>
    <name evidence="2" type="ORF">CA982_07765</name>
</gene>
<dbReference type="SUPFAM" id="SSF54909">
    <property type="entry name" value="Dimeric alpha+beta barrel"/>
    <property type="match status" value="1"/>
</dbReference>
<reference evidence="2 3" key="1">
    <citation type="submission" date="2017-05" db="EMBL/GenBank/DDBJ databases">
        <title>Biotechnological potential of actinobacteria isolated from South African environments.</title>
        <authorList>
            <person name="Le Roes-Hill M."/>
            <person name="Prins A."/>
            <person name="Durrell K.A."/>
        </authorList>
    </citation>
    <scope>NUCLEOTIDE SEQUENCE [LARGE SCALE GENOMIC DNA]</scope>
    <source>
        <strain evidence="2">BS2</strain>
    </source>
</reference>
<accession>A0A243QEX2</accession>
<keyword evidence="2" id="KW-0503">Monooxygenase</keyword>
<dbReference type="GO" id="GO:0004497">
    <property type="term" value="F:monooxygenase activity"/>
    <property type="evidence" value="ECO:0007669"/>
    <property type="project" value="UniProtKB-KW"/>
</dbReference>
<dbReference type="EMBL" id="NGFO01000007">
    <property type="protein sequence ID" value="OUC79353.1"/>
    <property type="molecule type" value="Genomic_DNA"/>
</dbReference>
<keyword evidence="2" id="KW-0560">Oxidoreductase</keyword>
<evidence type="ECO:0000313" key="2">
    <source>
        <dbReference type="EMBL" id="OUC79353.1"/>
    </source>
</evidence>